<feature type="region of interest" description="Disordered" evidence="7">
    <location>
        <begin position="62"/>
        <end position="83"/>
    </location>
</feature>
<dbReference type="CDD" id="cd00018">
    <property type="entry name" value="AP2"/>
    <property type="match status" value="1"/>
</dbReference>
<protein>
    <recommendedName>
        <fullName evidence="8">AP2/ERF domain-containing protein</fullName>
    </recommendedName>
</protein>
<evidence type="ECO:0000256" key="7">
    <source>
        <dbReference type="SAM" id="MobiDB-lite"/>
    </source>
</evidence>
<dbReference type="GO" id="GO:0005634">
    <property type="term" value="C:nucleus"/>
    <property type="evidence" value="ECO:0007669"/>
    <property type="project" value="UniProtKB-SubCell"/>
</dbReference>
<dbReference type="InterPro" id="IPR001471">
    <property type="entry name" value="AP2/ERF_dom"/>
</dbReference>
<keyword evidence="2" id="KW-0936">Ethylene signaling pathway</keyword>
<keyword evidence="4" id="KW-0238">DNA-binding</keyword>
<dbReference type="AlphaFoldDB" id="A0A6N2CCY1"/>
<dbReference type="GO" id="GO:0009873">
    <property type="term" value="P:ethylene-activated signaling pathway"/>
    <property type="evidence" value="ECO:0007669"/>
    <property type="project" value="UniProtKB-KW"/>
</dbReference>
<reference evidence="9" key="1">
    <citation type="submission" date="2019-05" db="EMBL/GenBank/DDBJ databases">
        <title>The de novo reference genome and transcriptome assemblies of the wild tomato species Solanum chilense.</title>
        <authorList>
            <person name="Stam R."/>
            <person name="Nosenko T."/>
            <person name="Hoerger A.C."/>
            <person name="Stephan W."/>
            <person name="Seidel M.A."/>
            <person name="Kuhn J.M.M."/>
            <person name="Haberer G."/>
            <person name="Tellier A."/>
        </authorList>
    </citation>
    <scope>NUCLEOTIDE SEQUENCE</scope>
    <source>
        <tissue evidence="9">Mature leaves</tissue>
    </source>
</reference>
<comment type="subcellular location">
    <subcellularLocation>
        <location evidence="1">Nucleus</location>
    </subcellularLocation>
</comment>
<dbReference type="PRINTS" id="PR00367">
    <property type="entry name" value="ETHRSPELEMNT"/>
</dbReference>
<dbReference type="InterPro" id="IPR016177">
    <property type="entry name" value="DNA-bd_dom_sf"/>
</dbReference>
<gene>
    <name evidence="9" type="ORF">EJD97_020526</name>
</gene>
<keyword evidence="3" id="KW-0805">Transcription regulation</keyword>
<keyword evidence="6" id="KW-0539">Nucleus</keyword>
<dbReference type="GO" id="GO:0003700">
    <property type="term" value="F:DNA-binding transcription factor activity"/>
    <property type="evidence" value="ECO:0007669"/>
    <property type="project" value="InterPro"/>
</dbReference>
<evidence type="ECO:0000256" key="5">
    <source>
        <dbReference type="ARBA" id="ARBA00023163"/>
    </source>
</evidence>
<keyword evidence="5" id="KW-0804">Transcription</keyword>
<feature type="domain" description="AP2/ERF" evidence="8">
    <location>
        <begin position="11"/>
        <end position="68"/>
    </location>
</feature>
<dbReference type="SMART" id="SM00380">
    <property type="entry name" value="AP2"/>
    <property type="match status" value="1"/>
</dbReference>
<evidence type="ECO:0000259" key="8">
    <source>
        <dbReference type="PROSITE" id="PS51032"/>
    </source>
</evidence>
<evidence type="ECO:0000256" key="2">
    <source>
        <dbReference type="ARBA" id="ARBA00022745"/>
    </source>
</evidence>
<dbReference type="SUPFAM" id="SSF54171">
    <property type="entry name" value="DNA-binding domain"/>
    <property type="match status" value="1"/>
</dbReference>
<dbReference type="PROSITE" id="PS51032">
    <property type="entry name" value="AP2_ERF"/>
    <property type="match status" value="1"/>
</dbReference>
<evidence type="ECO:0000256" key="6">
    <source>
        <dbReference type="ARBA" id="ARBA00023242"/>
    </source>
</evidence>
<proteinExistence type="predicted"/>
<comment type="caution">
    <text evidence="9">The sequence shown here is derived from an EMBL/GenBank/DDBJ whole genome shotgun (WGS) entry which is preliminary data.</text>
</comment>
<name>A0A6N2CCY1_SOLCI</name>
<evidence type="ECO:0000256" key="1">
    <source>
        <dbReference type="ARBA" id="ARBA00004123"/>
    </source>
</evidence>
<sequence>MTMAFPPNDVLYKGVKKRPWETYGVEITNPIKKVHVWLGTFKTAKEAARDFDEAAKMYHDPNAKLNFPPTNEDRFQNSNNFET</sequence>
<dbReference type="PANTHER" id="PTHR31677">
    <property type="entry name" value="AP2 DOMAIN CLASS TRANSCRIPTION FACTOR"/>
    <property type="match status" value="1"/>
</dbReference>
<dbReference type="Gene3D" id="3.30.730.10">
    <property type="entry name" value="AP2/ERF domain"/>
    <property type="match status" value="1"/>
</dbReference>
<accession>A0A6N2CCY1</accession>
<dbReference type="EMBL" id="RXGB01000600">
    <property type="protein sequence ID" value="TMX02680.1"/>
    <property type="molecule type" value="Genomic_DNA"/>
</dbReference>
<evidence type="ECO:0000256" key="3">
    <source>
        <dbReference type="ARBA" id="ARBA00023015"/>
    </source>
</evidence>
<dbReference type="GO" id="GO:0003677">
    <property type="term" value="F:DNA binding"/>
    <property type="evidence" value="ECO:0007669"/>
    <property type="project" value="UniProtKB-KW"/>
</dbReference>
<evidence type="ECO:0000256" key="4">
    <source>
        <dbReference type="ARBA" id="ARBA00023125"/>
    </source>
</evidence>
<dbReference type="PANTHER" id="PTHR31677:SF228">
    <property type="entry name" value="ETHYLENE-RESPONSIVE TRANSCRIPTION FACTOR 10-RELATED"/>
    <property type="match status" value="1"/>
</dbReference>
<organism evidence="9">
    <name type="scientific">Solanum chilense</name>
    <name type="common">Tomato</name>
    <name type="synonym">Lycopersicon chilense</name>
    <dbReference type="NCBI Taxonomy" id="4083"/>
    <lineage>
        <taxon>Eukaryota</taxon>
        <taxon>Viridiplantae</taxon>
        <taxon>Streptophyta</taxon>
        <taxon>Embryophyta</taxon>
        <taxon>Tracheophyta</taxon>
        <taxon>Spermatophyta</taxon>
        <taxon>Magnoliopsida</taxon>
        <taxon>eudicotyledons</taxon>
        <taxon>Gunneridae</taxon>
        <taxon>Pentapetalae</taxon>
        <taxon>asterids</taxon>
        <taxon>lamiids</taxon>
        <taxon>Solanales</taxon>
        <taxon>Solanaceae</taxon>
        <taxon>Solanoideae</taxon>
        <taxon>Solaneae</taxon>
        <taxon>Solanum</taxon>
        <taxon>Solanum subgen. Lycopersicon</taxon>
    </lineage>
</organism>
<dbReference type="InterPro" id="IPR036955">
    <property type="entry name" value="AP2/ERF_dom_sf"/>
</dbReference>
<evidence type="ECO:0000313" key="9">
    <source>
        <dbReference type="EMBL" id="TMX02680.1"/>
    </source>
</evidence>